<dbReference type="GO" id="GO:0016702">
    <property type="term" value="F:oxidoreductase activity, acting on single donors with incorporation of molecular oxygen, incorporation of two atoms of oxygen"/>
    <property type="evidence" value="ECO:0007669"/>
    <property type="project" value="UniProtKB-ARBA"/>
</dbReference>
<dbReference type="Gene3D" id="3.40.830.10">
    <property type="entry name" value="LigB-like"/>
    <property type="match status" value="1"/>
</dbReference>
<evidence type="ECO:0000256" key="5">
    <source>
        <dbReference type="ARBA" id="ARBA00023002"/>
    </source>
</evidence>
<proteinExistence type="inferred from homology"/>
<dbReference type="PANTHER" id="PTHR30096:SF0">
    <property type="entry name" value="4,5-DOPA DIOXYGENASE EXTRADIOL-LIKE PROTEIN"/>
    <property type="match status" value="1"/>
</dbReference>
<evidence type="ECO:0000256" key="3">
    <source>
        <dbReference type="ARBA" id="ARBA00022723"/>
    </source>
</evidence>
<dbReference type="Proteomes" id="UP000094147">
    <property type="component" value="Chromosome"/>
</dbReference>
<dbReference type="RefSeq" id="WP_068989911.1">
    <property type="nucleotide sequence ID" value="NZ_CP012418.1"/>
</dbReference>
<protein>
    <submittedName>
        <fullName evidence="7">Extradiol ring-cleavage dioxygenase</fullName>
    </submittedName>
</protein>
<organism evidence="7 8">
    <name type="scientific">Kangiella sediminilitoris</name>
    <dbReference type="NCBI Taxonomy" id="1144748"/>
    <lineage>
        <taxon>Bacteria</taxon>
        <taxon>Pseudomonadati</taxon>
        <taxon>Pseudomonadota</taxon>
        <taxon>Gammaproteobacteria</taxon>
        <taxon>Kangiellales</taxon>
        <taxon>Kangiellaceae</taxon>
        <taxon>Kangiella</taxon>
    </lineage>
</organism>
<dbReference type="Pfam" id="PF02900">
    <property type="entry name" value="LigB"/>
    <property type="match status" value="1"/>
</dbReference>
<keyword evidence="4" id="KW-0862">Zinc</keyword>
<dbReference type="InterPro" id="IPR004183">
    <property type="entry name" value="Xdiol_dOase_suB"/>
</dbReference>
<evidence type="ECO:0000313" key="8">
    <source>
        <dbReference type="Proteomes" id="UP000094147"/>
    </source>
</evidence>
<evidence type="ECO:0000313" key="7">
    <source>
        <dbReference type="EMBL" id="AOE49454.1"/>
    </source>
</evidence>
<dbReference type="EMBL" id="CP012418">
    <property type="protein sequence ID" value="AOE49454.1"/>
    <property type="molecule type" value="Genomic_DNA"/>
</dbReference>
<dbReference type="AlphaFoldDB" id="A0A1B3B9H2"/>
<dbReference type="GO" id="GO:0008270">
    <property type="term" value="F:zinc ion binding"/>
    <property type="evidence" value="ECO:0007669"/>
    <property type="project" value="InterPro"/>
</dbReference>
<name>A0A1B3B9H2_9GAMM</name>
<comment type="similarity">
    <text evidence="2">Belongs to the DODA-type extradiol aromatic ring-opening dioxygenase family.</text>
</comment>
<keyword evidence="7" id="KW-0223">Dioxygenase</keyword>
<evidence type="ECO:0000256" key="4">
    <source>
        <dbReference type="ARBA" id="ARBA00022833"/>
    </source>
</evidence>
<keyword evidence="5" id="KW-0560">Oxidoreductase</keyword>
<evidence type="ECO:0000259" key="6">
    <source>
        <dbReference type="Pfam" id="PF02900"/>
    </source>
</evidence>
<dbReference type="PIRSF" id="PIRSF006157">
    <property type="entry name" value="Doxgns_DODA"/>
    <property type="match status" value="1"/>
</dbReference>
<dbReference type="InterPro" id="IPR014436">
    <property type="entry name" value="Extradiol_dOase_DODA"/>
</dbReference>
<dbReference type="SUPFAM" id="SSF53213">
    <property type="entry name" value="LigB-like"/>
    <property type="match status" value="1"/>
</dbReference>
<dbReference type="KEGG" id="ksd:KS2013_730"/>
<dbReference type="PATRIC" id="fig|1144748.3.peg.740"/>
<evidence type="ECO:0000256" key="2">
    <source>
        <dbReference type="ARBA" id="ARBA00007581"/>
    </source>
</evidence>
<evidence type="ECO:0000256" key="1">
    <source>
        <dbReference type="ARBA" id="ARBA00001947"/>
    </source>
</evidence>
<dbReference type="CDD" id="cd07363">
    <property type="entry name" value="45_DOPA_Dioxygenase"/>
    <property type="match status" value="1"/>
</dbReference>
<gene>
    <name evidence="7" type="ORF">KS2013_730</name>
</gene>
<dbReference type="PANTHER" id="PTHR30096">
    <property type="entry name" value="4,5-DOPA DIOXYGENASE EXTRADIOL-LIKE PROTEIN"/>
    <property type="match status" value="1"/>
</dbReference>
<accession>A0A1B3B9H2</accession>
<dbReference type="STRING" id="1144748.KS2013_730"/>
<sequence length="268" mass="29994">MSKYSTMPTLFLSHGSPMLAVQDNDTTQFFTSLGQLLPRPKAIVIFSAHYDESDSIHITSGSKFETIHDFNGFPKQLYEIQYPASGDFEIARAIAENLSGAGYHVTLDGHRGLDHGAWVPLKWIYPEADIPIVQVSINSRLDTQYHYQLGQELKGLRQEGILFIGSGGITHNLRAYFKAASEPNLGEKAEAFNGWVHETLTQGRHSELLDYQSKAPFAAFNHPYPEHFYPLLCMVGLTHPDEPISRLHHSMENHVLSLDAYQSGSPLV</sequence>
<feature type="domain" description="Extradiol ring-cleavage dioxygenase class III enzyme subunit B" evidence="6">
    <location>
        <begin position="9"/>
        <end position="241"/>
    </location>
</feature>
<keyword evidence="3" id="KW-0479">Metal-binding</keyword>
<dbReference type="OrthoDB" id="9790889at2"/>
<dbReference type="GO" id="GO:0008198">
    <property type="term" value="F:ferrous iron binding"/>
    <property type="evidence" value="ECO:0007669"/>
    <property type="project" value="InterPro"/>
</dbReference>
<keyword evidence="8" id="KW-1185">Reference proteome</keyword>
<comment type="cofactor">
    <cofactor evidence="1">
        <name>Zn(2+)</name>
        <dbReference type="ChEBI" id="CHEBI:29105"/>
    </cofactor>
</comment>
<reference evidence="8" key="1">
    <citation type="submission" date="2015-08" db="EMBL/GenBank/DDBJ databases">
        <authorList>
            <person name="Kim K.M."/>
        </authorList>
    </citation>
    <scope>NUCLEOTIDE SEQUENCE [LARGE SCALE GENOMIC DNA]</scope>
    <source>
        <strain evidence="8">KCTC 23892</strain>
    </source>
</reference>